<evidence type="ECO:0000259" key="6">
    <source>
        <dbReference type="PROSITE" id="PS50931"/>
    </source>
</evidence>
<comment type="similarity">
    <text evidence="2">Belongs to the LysR transcriptional regulatory family.</text>
</comment>
<dbReference type="GO" id="GO:0003700">
    <property type="term" value="F:DNA-binding transcription factor activity"/>
    <property type="evidence" value="ECO:0007669"/>
    <property type="project" value="InterPro"/>
</dbReference>
<dbReference type="SUPFAM" id="SSF46785">
    <property type="entry name" value="Winged helix' DNA-binding domain"/>
    <property type="match status" value="1"/>
</dbReference>
<dbReference type="EMBL" id="AP014946">
    <property type="protein sequence ID" value="BAT59742.1"/>
    <property type="molecule type" value="Genomic_DNA"/>
</dbReference>
<comment type="function">
    <text evidence="1">NodD regulates the expression of the nodABCFE genes which encode other nodulation proteins. NodD is also a negative regulator of its own expression. Binds flavonoids as inducers.</text>
</comment>
<dbReference type="InterPro" id="IPR036390">
    <property type="entry name" value="WH_DNA-bd_sf"/>
</dbReference>
<dbReference type="SUPFAM" id="SSF53850">
    <property type="entry name" value="Periplasmic binding protein-like II"/>
    <property type="match status" value="1"/>
</dbReference>
<dbReference type="Pfam" id="PF00126">
    <property type="entry name" value="HTH_1"/>
    <property type="match status" value="1"/>
</dbReference>
<proteinExistence type="inferred from homology"/>
<keyword evidence="8" id="KW-1185">Reference proteome</keyword>
<gene>
    <name evidence="7" type="primary">dmlR_7</name>
    <name evidence="7" type="ORF">GJW-30_1_02275</name>
</gene>
<dbReference type="AlphaFoldDB" id="A0A0S3PV99"/>
<evidence type="ECO:0000256" key="5">
    <source>
        <dbReference type="ARBA" id="ARBA00023163"/>
    </source>
</evidence>
<dbReference type="FunFam" id="1.10.10.10:FF:000001">
    <property type="entry name" value="LysR family transcriptional regulator"/>
    <property type="match status" value="1"/>
</dbReference>
<protein>
    <submittedName>
        <fullName evidence="7">HTH-type transcriptional regulator DmlR</fullName>
    </submittedName>
</protein>
<dbReference type="Gene3D" id="3.40.190.290">
    <property type="match status" value="1"/>
</dbReference>
<keyword evidence="3" id="KW-0805">Transcription regulation</keyword>
<dbReference type="Proteomes" id="UP000236884">
    <property type="component" value="Chromosome"/>
</dbReference>
<name>A0A0S3PV99_9BRAD</name>
<dbReference type="InterPro" id="IPR005119">
    <property type="entry name" value="LysR_subst-bd"/>
</dbReference>
<evidence type="ECO:0000256" key="1">
    <source>
        <dbReference type="ARBA" id="ARBA00003502"/>
    </source>
</evidence>
<dbReference type="InterPro" id="IPR058163">
    <property type="entry name" value="LysR-type_TF_proteobact-type"/>
</dbReference>
<sequence length="314" mass="34496">MRGSQFAELTAFVAVAEHRSFSKAAAQLGIAPSTLSETIRSLEERLGMRLFNRTTRSVASTEAGDRLLSSLQPALDGVGRAIESLNDLRDKPAGTLRITMARSIAAGVAAPVIAEFLAKYPDVTLEMSSDDHKVDIVSARFDAGIRIGEMIEKDMIAQRISDPFPLIAIASPAYLLKHGSPAEPAELHGHRAIRFRKGGEGGLLEWTFERDKRRIDVDPAASYIVNDMQLAMHAAIDGAGITYLPQLMLQEHLDSGALARVLPDWEHTLSGLFVYYPSRRQMPTTLQVFIDFLKSHRIRWQSGTPYAGATTRAL</sequence>
<dbReference type="GO" id="GO:0006351">
    <property type="term" value="P:DNA-templated transcription"/>
    <property type="evidence" value="ECO:0007669"/>
    <property type="project" value="TreeGrafter"/>
</dbReference>
<evidence type="ECO:0000313" key="8">
    <source>
        <dbReference type="Proteomes" id="UP000236884"/>
    </source>
</evidence>
<dbReference type="Pfam" id="PF03466">
    <property type="entry name" value="LysR_substrate"/>
    <property type="match status" value="1"/>
</dbReference>
<dbReference type="OrthoDB" id="9813056at2"/>
<dbReference type="GO" id="GO:0043565">
    <property type="term" value="F:sequence-specific DNA binding"/>
    <property type="evidence" value="ECO:0007669"/>
    <property type="project" value="TreeGrafter"/>
</dbReference>
<dbReference type="KEGG" id="vgo:GJW-30_1_02275"/>
<dbReference type="InterPro" id="IPR000847">
    <property type="entry name" value="LysR_HTH_N"/>
</dbReference>
<reference evidence="7 8" key="1">
    <citation type="submission" date="2015-08" db="EMBL/GenBank/DDBJ databases">
        <title>Investigation of the bacterial diversity of lava forest soil.</title>
        <authorList>
            <person name="Lee J.S."/>
        </authorList>
    </citation>
    <scope>NUCLEOTIDE SEQUENCE [LARGE SCALE GENOMIC DNA]</scope>
    <source>
        <strain evidence="7 8">GJW-30</strain>
    </source>
</reference>
<dbReference type="RefSeq" id="WP_096355360.1">
    <property type="nucleotide sequence ID" value="NZ_AP014946.1"/>
</dbReference>
<evidence type="ECO:0000313" key="7">
    <source>
        <dbReference type="EMBL" id="BAT59742.1"/>
    </source>
</evidence>
<dbReference type="InterPro" id="IPR036388">
    <property type="entry name" value="WH-like_DNA-bd_sf"/>
</dbReference>
<keyword evidence="5" id="KW-0804">Transcription</keyword>
<feature type="domain" description="HTH lysR-type" evidence="6">
    <location>
        <begin position="1"/>
        <end position="61"/>
    </location>
</feature>
<organism evidence="7 8">
    <name type="scientific">Variibacter gotjawalensis</name>
    <dbReference type="NCBI Taxonomy" id="1333996"/>
    <lineage>
        <taxon>Bacteria</taxon>
        <taxon>Pseudomonadati</taxon>
        <taxon>Pseudomonadota</taxon>
        <taxon>Alphaproteobacteria</taxon>
        <taxon>Hyphomicrobiales</taxon>
        <taxon>Nitrobacteraceae</taxon>
        <taxon>Variibacter</taxon>
    </lineage>
</organism>
<dbReference type="PANTHER" id="PTHR30537:SF1">
    <property type="entry name" value="HTH-TYPE TRANSCRIPTIONAL REGULATOR PGRR"/>
    <property type="match status" value="1"/>
</dbReference>
<accession>A0A0S3PV99</accession>
<dbReference type="PROSITE" id="PS50931">
    <property type="entry name" value="HTH_LYSR"/>
    <property type="match status" value="1"/>
</dbReference>
<dbReference type="PRINTS" id="PR00039">
    <property type="entry name" value="HTHLYSR"/>
</dbReference>
<keyword evidence="4" id="KW-0238">DNA-binding</keyword>
<evidence type="ECO:0000256" key="3">
    <source>
        <dbReference type="ARBA" id="ARBA00023015"/>
    </source>
</evidence>
<evidence type="ECO:0000256" key="4">
    <source>
        <dbReference type="ARBA" id="ARBA00023125"/>
    </source>
</evidence>
<dbReference type="Gene3D" id="1.10.10.10">
    <property type="entry name" value="Winged helix-like DNA-binding domain superfamily/Winged helix DNA-binding domain"/>
    <property type="match status" value="1"/>
</dbReference>
<dbReference type="PANTHER" id="PTHR30537">
    <property type="entry name" value="HTH-TYPE TRANSCRIPTIONAL REGULATOR"/>
    <property type="match status" value="1"/>
</dbReference>
<evidence type="ECO:0000256" key="2">
    <source>
        <dbReference type="ARBA" id="ARBA00009437"/>
    </source>
</evidence>
<dbReference type="CDD" id="cd08474">
    <property type="entry name" value="PBP2_CrgA_like_5"/>
    <property type="match status" value="1"/>
</dbReference>